<keyword evidence="1" id="KW-0067">ATP-binding</keyword>
<proteinExistence type="predicted"/>
<keyword evidence="2" id="KW-1185">Reference proteome</keyword>
<dbReference type="EMBL" id="JBHFPV010000002">
    <property type="protein sequence ID" value="MFH6603712.1"/>
    <property type="molecule type" value="Genomic_DNA"/>
</dbReference>
<name>A0ACC7LJI0_9FLAO</name>
<gene>
    <name evidence="1" type="ORF">ACEZ3G_09510</name>
</gene>
<accession>A0ACC7LJI0</accession>
<protein>
    <submittedName>
        <fullName evidence="1">ATP-binding protein</fullName>
    </submittedName>
</protein>
<evidence type="ECO:0000313" key="1">
    <source>
        <dbReference type="EMBL" id="MFH6603712.1"/>
    </source>
</evidence>
<keyword evidence="1" id="KW-0547">Nucleotide-binding</keyword>
<dbReference type="Proteomes" id="UP001595191">
    <property type="component" value="Unassembled WGS sequence"/>
</dbReference>
<reference evidence="1" key="1">
    <citation type="submission" date="2024-09" db="EMBL/GenBank/DDBJ databases">
        <authorList>
            <person name="Liu J."/>
        </authorList>
    </citation>
    <scope>NUCLEOTIDE SEQUENCE</scope>
    <source>
        <strain evidence="1">NBU2967</strain>
    </source>
</reference>
<comment type="caution">
    <text evidence="1">The sequence shown here is derived from an EMBL/GenBank/DDBJ whole genome shotgun (WGS) entry which is preliminary data.</text>
</comment>
<evidence type="ECO:0000313" key="2">
    <source>
        <dbReference type="Proteomes" id="UP001595191"/>
    </source>
</evidence>
<organism evidence="1 2">
    <name type="scientific">Meishania litoralis</name>
    <dbReference type="NCBI Taxonomy" id="3434685"/>
    <lineage>
        <taxon>Bacteria</taxon>
        <taxon>Pseudomonadati</taxon>
        <taxon>Bacteroidota</taxon>
        <taxon>Flavobacteriia</taxon>
        <taxon>Flavobacteriales</taxon>
        <taxon>Flavobacteriaceae</taxon>
        <taxon>Meishania</taxon>
    </lineage>
</organism>
<sequence>MTPALTYFLPSIELSKKKTTLFIVVFLLFASLQGQHAKDSLRKEIATLQKQQNFSVKDTAYINLLANLGSELRFYHADSMLLLSKQALKLSKSVEYLHGECKSYFILGNYFSDHGDSAKAIEYLKKANELATEINDRSFAVRIQNDLSGEYAYSGDYSKALNGYLLGIEKAAEINDLKMLSIINENIANLYVSQKDYTQALEFYKKVKKINTKIGDEVIMAETMSNMASVYADMNELEYAMYNINSSISAFEKNEVTDWLAFAYEVKGKIYLKEGKFKWALFWYRQGEMLHNKLQDERGQIDLYNGMAEAYLGQEKDSISKSYALRAFDISQKLNFKEGTQKCASTLYRISKKHNDFKMALVYHELYKSLSDTLSRNENKKSLTMFKTKLKYDKQKQDLILENEKALAKQKNYVYAALGILIIFLAVTFLIRRNEHLQKKLNIELKSNQEELEKSEHKLRELNSTKDKLFSIIGHDLRGPIGAFQGLLKLYKDGEVNQKEFLSFIPKLGADLDHISFTLNNLLSWGQSQMNGAITKPAVISLDNLVVDNIKLLSEIATNKSIKIVSRVSANTLAWSDGNQIDIVIRNLMSNALKFTPENGMITIGASEKTNHWEIYVRDTGVGMDRETQAKIFAENSNHTTYGTNNEKGTGLGLSLCKEMVEKNNGTIWVDSIPRKGSSFFFTLPKAKNEYQKTA</sequence>